<evidence type="ECO:0000256" key="1">
    <source>
        <dbReference type="ARBA" id="ARBA00006700"/>
    </source>
</evidence>
<evidence type="ECO:0000256" key="2">
    <source>
        <dbReference type="ARBA" id="ARBA00022730"/>
    </source>
</evidence>
<keyword evidence="5 6" id="KW-0687">Ribonucleoprotein</keyword>
<dbReference type="OrthoDB" id="9793353at2"/>
<evidence type="ECO:0000256" key="3">
    <source>
        <dbReference type="ARBA" id="ARBA00022884"/>
    </source>
</evidence>
<dbReference type="InterPro" id="IPR013025">
    <property type="entry name" value="Ribosomal_uL23-like"/>
</dbReference>
<comment type="function">
    <text evidence="6">One of the early assembly proteins it binds 23S rRNA. One of the proteins that surrounds the polypeptide exit tunnel on the outside of the ribosome. Forms the main docking site for trigger factor binding to the ribosome.</text>
</comment>
<dbReference type="Pfam" id="PF00276">
    <property type="entry name" value="Ribosomal_L23"/>
    <property type="match status" value="1"/>
</dbReference>
<proteinExistence type="inferred from homology"/>
<keyword evidence="4 6" id="KW-0689">Ribosomal protein</keyword>
<organism evidence="7 8">
    <name type="scientific">Blastopirellula marina</name>
    <dbReference type="NCBI Taxonomy" id="124"/>
    <lineage>
        <taxon>Bacteria</taxon>
        <taxon>Pseudomonadati</taxon>
        <taxon>Planctomycetota</taxon>
        <taxon>Planctomycetia</taxon>
        <taxon>Pirellulales</taxon>
        <taxon>Pirellulaceae</taxon>
        <taxon>Blastopirellula</taxon>
    </lineage>
</organism>
<dbReference type="HAMAP" id="MF_01369_B">
    <property type="entry name" value="Ribosomal_uL23_B"/>
    <property type="match status" value="1"/>
</dbReference>
<comment type="caution">
    <text evidence="7">The sequence shown here is derived from an EMBL/GenBank/DDBJ whole genome shotgun (WGS) entry which is preliminary data.</text>
</comment>
<evidence type="ECO:0000256" key="6">
    <source>
        <dbReference type="HAMAP-Rule" id="MF_01369"/>
    </source>
</evidence>
<name>A0A2S8FI78_9BACT</name>
<gene>
    <name evidence="6" type="primary">rplW</name>
    <name evidence="7" type="ORF">C5Y83_16430</name>
</gene>
<evidence type="ECO:0000256" key="4">
    <source>
        <dbReference type="ARBA" id="ARBA00022980"/>
    </source>
</evidence>
<protein>
    <recommendedName>
        <fullName evidence="6">Large ribosomal subunit protein uL23</fullName>
    </recommendedName>
</protein>
<evidence type="ECO:0000313" key="8">
    <source>
        <dbReference type="Proteomes" id="UP000238322"/>
    </source>
</evidence>
<dbReference type="PANTHER" id="PTHR11620">
    <property type="entry name" value="60S RIBOSOMAL PROTEIN L23A"/>
    <property type="match status" value="1"/>
</dbReference>
<dbReference type="GO" id="GO:0019843">
    <property type="term" value="F:rRNA binding"/>
    <property type="evidence" value="ECO:0007669"/>
    <property type="project" value="UniProtKB-UniRule"/>
</dbReference>
<dbReference type="AlphaFoldDB" id="A0A2S8FI78"/>
<dbReference type="EMBL" id="PUHY01000012">
    <property type="protein sequence ID" value="PQO31851.1"/>
    <property type="molecule type" value="Genomic_DNA"/>
</dbReference>
<evidence type="ECO:0000256" key="5">
    <source>
        <dbReference type="ARBA" id="ARBA00023274"/>
    </source>
</evidence>
<dbReference type="InterPro" id="IPR012678">
    <property type="entry name" value="Ribosomal_uL23/eL15/eS24_sf"/>
</dbReference>
<dbReference type="NCBIfam" id="NF004363">
    <property type="entry name" value="PRK05738.2-4"/>
    <property type="match status" value="1"/>
</dbReference>
<dbReference type="NCBIfam" id="NF004359">
    <property type="entry name" value="PRK05738.1-3"/>
    <property type="match status" value="1"/>
</dbReference>
<comment type="similarity">
    <text evidence="1 6">Belongs to the universal ribosomal protein uL23 family.</text>
</comment>
<evidence type="ECO:0000313" key="7">
    <source>
        <dbReference type="EMBL" id="PQO31851.1"/>
    </source>
</evidence>
<dbReference type="GO" id="GO:0005840">
    <property type="term" value="C:ribosome"/>
    <property type="evidence" value="ECO:0007669"/>
    <property type="project" value="UniProtKB-KW"/>
</dbReference>
<comment type="subunit">
    <text evidence="6">Part of the 50S ribosomal subunit. Contacts protein L29, and trigger factor when it is bound to the ribosome.</text>
</comment>
<dbReference type="GO" id="GO:0006412">
    <property type="term" value="P:translation"/>
    <property type="evidence" value="ECO:0007669"/>
    <property type="project" value="UniProtKB-UniRule"/>
</dbReference>
<dbReference type="SUPFAM" id="SSF54189">
    <property type="entry name" value="Ribosomal proteins S24e, L23 and L15e"/>
    <property type="match status" value="1"/>
</dbReference>
<dbReference type="RefSeq" id="WP_105330863.1">
    <property type="nucleotide sequence ID" value="NZ_PUHY01000012.1"/>
</dbReference>
<dbReference type="GO" id="GO:1990904">
    <property type="term" value="C:ribonucleoprotein complex"/>
    <property type="evidence" value="ECO:0007669"/>
    <property type="project" value="UniProtKB-KW"/>
</dbReference>
<dbReference type="Proteomes" id="UP000238322">
    <property type="component" value="Unassembled WGS sequence"/>
</dbReference>
<dbReference type="FunFam" id="3.30.70.330:FF:000001">
    <property type="entry name" value="50S ribosomal protein L23"/>
    <property type="match status" value="1"/>
</dbReference>
<accession>A0A2S8FI78</accession>
<dbReference type="InterPro" id="IPR012677">
    <property type="entry name" value="Nucleotide-bd_a/b_plait_sf"/>
</dbReference>
<dbReference type="GO" id="GO:0003735">
    <property type="term" value="F:structural constituent of ribosome"/>
    <property type="evidence" value="ECO:0007669"/>
    <property type="project" value="InterPro"/>
</dbReference>
<keyword evidence="2 6" id="KW-0699">rRNA-binding</keyword>
<sequence>MARPYFKIDEATAKGTLESHQVILRPLVTEKGVQASEDLNQYTFEIAPTATKLDVRRAVEELFDVKVAGVKTQSRKGKARRYRFRNGKTRNWKKAIVTLAEDQKIDFY</sequence>
<keyword evidence="3 6" id="KW-0694">RNA-binding</keyword>
<dbReference type="Gene3D" id="3.30.70.330">
    <property type="match status" value="1"/>
</dbReference>
<reference evidence="7 8" key="1">
    <citation type="submission" date="2018-02" db="EMBL/GenBank/DDBJ databases">
        <title>Comparative genomes isolates from brazilian mangrove.</title>
        <authorList>
            <person name="Araujo J.E."/>
            <person name="Taketani R.G."/>
            <person name="Silva M.C.P."/>
            <person name="Loureco M.V."/>
            <person name="Andreote F.D."/>
        </authorList>
    </citation>
    <scope>NUCLEOTIDE SEQUENCE [LARGE SCALE GENOMIC DNA]</scope>
    <source>
        <strain evidence="7 8">Hex-1 MGV</strain>
    </source>
</reference>